<dbReference type="AlphaFoldDB" id="A0A2S6CY25"/>
<comment type="caution">
    <text evidence="1">The sequence shown here is derived from an EMBL/GenBank/DDBJ whole genome shotgun (WGS) entry which is preliminary data.</text>
</comment>
<proteinExistence type="predicted"/>
<evidence type="ECO:0000313" key="1">
    <source>
        <dbReference type="EMBL" id="PPJ64656.1"/>
    </source>
</evidence>
<evidence type="ECO:0000313" key="2">
    <source>
        <dbReference type="Proteomes" id="UP000239589"/>
    </source>
</evidence>
<dbReference type="RefSeq" id="WP_104386466.1">
    <property type="nucleotide sequence ID" value="NZ_PGEM01000024.1"/>
</dbReference>
<sequence>MWRVNITCSAEDWKVSGAEFKKMADNYQTELIGSKKMPDGTRIMIYKIEDVSDAEEFQEKSAKFPGFMADFESL</sequence>
<name>A0A2S6CY25_9CYAN</name>
<keyword evidence="2" id="KW-1185">Reference proteome</keyword>
<protein>
    <submittedName>
        <fullName evidence="1">Uncharacterized protein</fullName>
    </submittedName>
</protein>
<organism evidence="1 2">
    <name type="scientific">Cuspidothrix issatschenkoi CHARLIE-1</name>
    <dbReference type="NCBI Taxonomy" id="2052836"/>
    <lineage>
        <taxon>Bacteria</taxon>
        <taxon>Bacillati</taxon>
        <taxon>Cyanobacteriota</taxon>
        <taxon>Cyanophyceae</taxon>
        <taxon>Nostocales</taxon>
        <taxon>Aphanizomenonaceae</taxon>
        <taxon>Cuspidothrix</taxon>
    </lineage>
</organism>
<reference evidence="1 2" key="1">
    <citation type="submission" date="2018-02" db="EMBL/GenBank/DDBJ databases">
        <title>Discovery of a pederin family compound in a non-symbiotic bloom-forming cyanobacterium.</title>
        <authorList>
            <person name="Kust A."/>
            <person name="Mares J."/>
            <person name="Jokela J."/>
            <person name="Urajova P."/>
            <person name="Hajek J."/>
            <person name="Saurav K."/>
            <person name="Voracova K."/>
            <person name="Fewer D.P."/>
            <person name="Haapaniemi E."/>
            <person name="Permi P."/>
            <person name="Rehakova K."/>
            <person name="Sivonen K."/>
            <person name="Hrouzek P."/>
        </authorList>
    </citation>
    <scope>NUCLEOTIDE SEQUENCE [LARGE SCALE GENOMIC DNA]</scope>
    <source>
        <strain evidence="1 2">CHARLIE-1</strain>
    </source>
</reference>
<gene>
    <name evidence="1" type="ORF">CUN59_03185</name>
</gene>
<accession>A0A2S6CY25</accession>
<dbReference type="OrthoDB" id="464309at2"/>
<dbReference type="EMBL" id="PGEM01000024">
    <property type="protein sequence ID" value="PPJ64656.1"/>
    <property type="molecule type" value="Genomic_DNA"/>
</dbReference>
<dbReference type="Proteomes" id="UP000239589">
    <property type="component" value="Unassembled WGS sequence"/>
</dbReference>